<accession>A0ABT5MLQ4</accession>
<dbReference type="Proteomes" id="UP001221909">
    <property type="component" value="Unassembled WGS sequence"/>
</dbReference>
<organism evidence="1 2">
    <name type="scientific">Mannheimia cairinae</name>
    <dbReference type="NCBI Taxonomy" id="3025936"/>
    <lineage>
        <taxon>Bacteria</taxon>
        <taxon>Pseudomonadati</taxon>
        <taxon>Pseudomonadota</taxon>
        <taxon>Gammaproteobacteria</taxon>
        <taxon>Pasteurellales</taxon>
        <taxon>Pasteurellaceae</taxon>
        <taxon>Mannheimia</taxon>
    </lineage>
</organism>
<name>A0ABT5MLQ4_9PAST</name>
<comment type="caution">
    <text evidence="1">The sequence shown here is derived from an EMBL/GenBank/DDBJ whole genome shotgun (WGS) entry which is preliminary data.</text>
</comment>
<dbReference type="EMBL" id="JAQSJE010000001">
    <property type="protein sequence ID" value="MDD0823111.1"/>
    <property type="molecule type" value="Genomic_DNA"/>
</dbReference>
<proteinExistence type="predicted"/>
<gene>
    <name evidence="1" type="ORF">PTQ27_01305</name>
</gene>
<evidence type="ECO:0000313" key="2">
    <source>
        <dbReference type="Proteomes" id="UP001221909"/>
    </source>
</evidence>
<sequence>MRCITAKKNPVLMRLAIKHYLENDKGIETPLFTFLSLFSDNEPYPLPELLITLGNRIAKLERECEEMPTETDLITLGILKKQLNKLLKVAERMKKFK</sequence>
<reference evidence="1 2" key="1">
    <citation type="submission" date="2023-02" db="EMBL/GenBank/DDBJ databases">
        <title>Mannheimia cairiniae sp. nov., a novel species of Mannheimia obtained from moscovy ducks (Cairina moschata) and reclassification of Mannheimia ovis as heterotypic synonym of Mannheimia pernigra.</title>
        <authorList>
            <person name="Christensen H."/>
        </authorList>
    </citation>
    <scope>NUCLEOTIDE SEQUENCE [LARGE SCALE GENOMIC DNA]</scope>
    <source>
        <strain evidence="1 2">AT1</strain>
    </source>
</reference>
<evidence type="ECO:0000313" key="1">
    <source>
        <dbReference type="EMBL" id="MDD0823111.1"/>
    </source>
</evidence>
<keyword evidence="2" id="KW-1185">Reference proteome</keyword>
<protein>
    <submittedName>
        <fullName evidence="1">Uncharacterized protein</fullName>
    </submittedName>
</protein>
<dbReference type="RefSeq" id="WP_273748411.1">
    <property type="nucleotide sequence ID" value="NZ_JAQSJE010000001.1"/>
</dbReference>